<proteinExistence type="predicted"/>
<keyword evidence="6" id="KW-0175">Coiled coil</keyword>
<gene>
    <name evidence="9" type="ORF">LCGC14_1930530</name>
</gene>
<feature type="domain" description="PAS" evidence="7">
    <location>
        <begin position="289"/>
        <end position="341"/>
    </location>
</feature>
<dbReference type="SMART" id="SM00086">
    <property type="entry name" value="PAC"/>
    <property type="match status" value="2"/>
</dbReference>
<evidence type="ECO:0000259" key="7">
    <source>
        <dbReference type="PROSITE" id="PS50112"/>
    </source>
</evidence>
<evidence type="ECO:0000256" key="1">
    <source>
        <dbReference type="ARBA" id="ARBA00000085"/>
    </source>
</evidence>
<evidence type="ECO:0000256" key="2">
    <source>
        <dbReference type="ARBA" id="ARBA00012438"/>
    </source>
</evidence>
<evidence type="ECO:0000256" key="4">
    <source>
        <dbReference type="ARBA" id="ARBA00022679"/>
    </source>
</evidence>
<dbReference type="CDD" id="cd00130">
    <property type="entry name" value="PAS"/>
    <property type="match status" value="2"/>
</dbReference>
<evidence type="ECO:0000256" key="6">
    <source>
        <dbReference type="SAM" id="Coils"/>
    </source>
</evidence>
<organism evidence="9">
    <name type="scientific">marine sediment metagenome</name>
    <dbReference type="NCBI Taxonomy" id="412755"/>
    <lineage>
        <taxon>unclassified sequences</taxon>
        <taxon>metagenomes</taxon>
        <taxon>ecological metagenomes</taxon>
    </lineage>
</organism>
<dbReference type="InterPro" id="IPR013655">
    <property type="entry name" value="PAS_fold_3"/>
</dbReference>
<keyword evidence="3" id="KW-0597">Phosphoprotein</keyword>
<dbReference type="InterPro" id="IPR001610">
    <property type="entry name" value="PAC"/>
</dbReference>
<dbReference type="PROSITE" id="PS50113">
    <property type="entry name" value="PAC"/>
    <property type="match status" value="2"/>
</dbReference>
<feature type="domain" description="PAC" evidence="8">
    <location>
        <begin position="346"/>
        <end position="396"/>
    </location>
</feature>
<evidence type="ECO:0000256" key="5">
    <source>
        <dbReference type="ARBA" id="ARBA00022777"/>
    </source>
</evidence>
<sequence>MVINNLMRLRNKPLNSENFSDFFHNIPIPTFAWQIVGEELVLIDFNDATENLSFEGVSLGIKASDLFKDDGRILTNLLSCLNEKSNFSEECEYRMKKTGEQKKFSTSFIFLPPDLVILHIEDLTMQTQVNKALEKAHDALTGLELIINQSPAVLFLVRDEEGWPVEYITENISQFGYGPSDFYSHMLKFADIIHPDDLGNIITDSYLKGQNSATEFVQEYRIVSKLGEYRWINVRTWIKRNRENIITHFQGIILDITERRQTEEKLKESDEKFRTITEQSLLGVIILQKGKIEYINKGLAEIAEYEPKEIKDWPINEFIKSIYPEDLPLVMENMQVKLEENKESVTRYTFRILTKSKKIKWLEIISKIISYQGDLAILATLIDVTEKKEAEVKLKESEENFKNLNEALEQKVLDRTKDLKKSEEKYRLISENANDLISIVNAKWKF</sequence>
<feature type="coiled-coil region" evidence="6">
    <location>
        <begin position="387"/>
        <end position="425"/>
    </location>
</feature>
<feature type="non-terminal residue" evidence="9">
    <location>
        <position position="446"/>
    </location>
</feature>
<dbReference type="EMBL" id="LAZR01020725">
    <property type="protein sequence ID" value="KKL87858.1"/>
    <property type="molecule type" value="Genomic_DNA"/>
</dbReference>
<name>A0A0F9FNQ3_9ZZZZ</name>
<dbReference type="Pfam" id="PF08447">
    <property type="entry name" value="PAS_3"/>
    <property type="match status" value="2"/>
</dbReference>
<reference evidence="9" key="1">
    <citation type="journal article" date="2015" name="Nature">
        <title>Complex archaea that bridge the gap between prokaryotes and eukaryotes.</title>
        <authorList>
            <person name="Spang A."/>
            <person name="Saw J.H."/>
            <person name="Jorgensen S.L."/>
            <person name="Zaremba-Niedzwiedzka K."/>
            <person name="Martijn J."/>
            <person name="Lind A.E."/>
            <person name="van Eijk R."/>
            <person name="Schleper C."/>
            <person name="Guy L."/>
            <person name="Ettema T.J."/>
        </authorList>
    </citation>
    <scope>NUCLEOTIDE SEQUENCE</scope>
</reference>
<feature type="domain" description="PAC" evidence="8">
    <location>
        <begin position="216"/>
        <end position="268"/>
    </location>
</feature>
<dbReference type="InterPro" id="IPR052162">
    <property type="entry name" value="Sensor_kinase/Photoreceptor"/>
</dbReference>
<evidence type="ECO:0000256" key="3">
    <source>
        <dbReference type="ARBA" id="ARBA00022553"/>
    </source>
</evidence>
<dbReference type="PROSITE" id="PS50112">
    <property type="entry name" value="PAS"/>
    <property type="match status" value="1"/>
</dbReference>
<keyword evidence="4" id="KW-0808">Transferase</keyword>
<dbReference type="NCBIfam" id="TIGR00229">
    <property type="entry name" value="sensory_box"/>
    <property type="match status" value="2"/>
</dbReference>
<evidence type="ECO:0000259" key="8">
    <source>
        <dbReference type="PROSITE" id="PS50113"/>
    </source>
</evidence>
<dbReference type="EC" id="2.7.13.3" evidence="2"/>
<dbReference type="PANTHER" id="PTHR43304">
    <property type="entry name" value="PHYTOCHROME-LIKE PROTEIN CPH1"/>
    <property type="match status" value="1"/>
</dbReference>
<comment type="caution">
    <text evidence="9">The sequence shown here is derived from an EMBL/GenBank/DDBJ whole genome shotgun (WGS) entry which is preliminary data.</text>
</comment>
<dbReference type="Gene3D" id="3.30.450.20">
    <property type="entry name" value="PAS domain"/>
    <property type="match status" value="2"/>
</dbReference>
<dbReference type="AlphaFoldDB" id="A0A0F9FNQ3"/>
<dbReference type="GO" id="GO:0004673">
    <property type="term" value="F:protein histidine kinase activity"/>
    <property type="evidence" value="ECO:0007669"/>
    <property type="project" value="UniProtKB-EC"/>
</dbReference>
<comment type="catalytic activity">
    <reaction evidence="1">
        <text>ATP + protein L-histidine = ADP + protein N-phospho-L-histidine.</text>
        <dbReference type="EC" id="2.7.13.3"/>
    </reaction>
</comment>
<dbReference type="InterPro" id="IPR035965">
    <property type="entry name" value="PAS-like_dom_sf"/>
</dbReference>
<dbReference type="PANTHER" id="PTHR43304:SF1">
    <property type="entry name" value="PAC DOMAIN-CONTAINING PROTEIN"/>
    <property type="match status" value="1"/>
</dbReference>
<dbReference type="SUPFAM" id="SSF55785">
    <property type="entry name" value="PYP-like sensor domain (PAS domain)"/>
    <property type="match status" value="2"/>
</dbReference>
<keyword evidence="5" id="KW-0418">Kinase</keyword>
<dbReference type="InterPro" id="IPR000700">
    <property type="entry name" value="PAS-assoc_C"/>
</dbReference>
<accession>A0A0F9FNQ3</accession>
<protein>
    <recommendedName>
        <fullName evidence="2">histidine kinase</fullName>
        <ecNumber evidence="2">2.7.13.3</ecNumber>
    </recommendedName>
</protein>
<evidence type="ECO:0000313" key="9">
    <source>
        <dbReference type="EMBL" id="KKL87858.1"/>
    </source>
</evidence>
<dbReference type="InterPro" id="IPR000014">
    <property type="entry name" value="PAS"/>
</dbReference>